<dbReference type="Proteomes" id="UP000256294">
    <property type="component" value="Unassembled WGS sequence"/>
</dbReference>
<feature type="domain" description="FHA" evidence="2">
    <location>
        <begin position="27"/>
        <end position="95"/>
    </location>
</feature>
<dbReference type="Pfam" id="PF00498">
    <property type="entry name" value="FHA"/>
    <property type="match status" value="1"/>
</dbReference>
<sequence length="612" mass="68474">MRFTIVKNSGTDQPTQLSYDFLPPGGTIGRSKDNNWILPDKEQAIARLQAIISISADGECRITNRGSASELLLNTIPLAPDRQVEIRDGDVLNIGGYQIQAVDINKSAPPQATTRVINTGSQSATNCSGIPNEIWDGLEQIFTTPDTLSSLNRHQATSEGNDNNPLLKPQQQENDERNPIDPLAQIENTTDLETLQLRATDPVTMFHSDALFQQEDILNNNTPTTLFQYNTQEIEHSDDKEKEIDPLALFSDNPIRQQKRVKNDDPLNLMLDNAVPLTSPDNPTISDPQFAPVSQPISAQDKQSIAQPPYLPPLFTTEEISKELSKDLAKSHTGIEEARTKENIFPPFPPAPSNEYPDHQTSANHQPSIKHQVNNANNSLHITHDNHAYERLGIDPISYSSDNHQTDGIKLEGKLLASLLEGMGLKNLHQPQFDEYRMYQLGLFISQLSQGIVALNASRTMLKREADADMTQMLLDANNPFKLLPSGQSVLVQMFGDHMPGFMPVEQATRDILIELQAHQLGMIAGVRAITRDILQLFHPGILEQKARDEGGMPRLSLSSTYKTSLWEFLTKYYQKTANEFEQNSVLFGENFLQSYEKEVNKYKSSQSKLKK</sequence>
<evidence type="ECO:0000313" key="5">
    <source>
        <dbReference type="Proteomes" id="UP000256294"/>
    </source>
</evidence>
<organism evidence="4 5">
    <name type="scientific">Xenorhabdus cabanillasii</name>
    <dbReference type="NCBI Taxonomy" id="351673"/>
    <lineage>
        <taxon>Bacteria</taxon>
        <taxon>Pseudomonadati</taxon>
        <taxon>Pseudomonadota</taxon>
        <taxon>Gammaproteobacteria</taxon>
        <taxon>Enterobacterales</taxon>
        <taxon>Morganellaceae</taxon>
        <taxon>Xenorhabdus</taxon>
    </lineage>
</organism>
<feature type="region of interest" description="Disordered" evidence="1">
    <location>
        <begin position="326"/>
        <end position="350"/>
    </location>
</feature>
<evidence type="ECO:0000259" key="2">
    <source>
        <dbReference type="Pfam" id="PF00498"/>
    </source>
</evidence>
<name>A0A3D9UFN0_9GAMM</name>
<dbReference type="InterPro" id="IPR046883">
    <property type="entry name" value="T6SS_FHA_C"/>
</dbReference>
<dbReference type="AlphaFoldDB" id="A0A3D9UFN0"/>
<gene>
    <name evidence="4" type="ORF">BDD26_2928</name>
</gene>
<dbReference type="CDD" id="cd00060">
    <property type="entry name" value="FHA"/>
    <property type="match status" value="1"/>
</dbReference>
<dbReference type="RefSeq" id="WP_244922742.1">
    <property type="nucleotide sequence ID" value="NZ_QTUB01000001.1"/>
</dbReference>
<protein>
    <submittedName>
        <fullName evidence="4">FHA domain protein</fullName>
    </submittedName>
</protein>
<feature type="domain" description="Type VI secretion system FHA" evidence="3">
    <location>
        <begin position="421"/>
        <end position="598"/>
    </location>
</feature>
<evidence type="ECO:0000256" key="1">
    <source>
        <dbReference type="SAM" id="MobiDB-lite"/>
    </source>
</evidence>
<accession>A0A3D9UFN0</accession>
<reference evidence="4 5" key="1">
    <citation type="submission" date="2018-08" db="EMBL/GenBank/DDBJ databases">
        <title>Genomic Encyclopedia of Archaeal and Bacterial Type Strains, Phase II (KMG-II): from individual species to whole genera.</title>
        <authorList>
            <person name="Goeker M."/>
        </authorList>
    </citation>
    <scope>NUCLEOTIDE SEQUENCE [LARGE SCALE GENOMIC DNA]</scope>
    <source>
        <strain evidence="4 5">DSM 17905</strain>
    </source>
</reference>
<dbReference type="InterPro" id="IPR000253">
    <property type="entry name" value="FHA_dom"/>
</dbReference>
<feature type="region of interest" description="Disordered" evidence="1">
    <location>
        <begin position="149"/>
        <end position="177"/>
    </location>
</feature>
<keyword evidence="5" id="KW-1185">Reference proteome</keyword>
<feature type="compositionally biased region" description="Basic and acidic residues" evidence="1">
    <location>
        <begin position="326"/>
        <end position="342"/>
    </location>
</feature>
<dbReference type="EMBL" id="QTUB01000001">
    <property type="protein sequence ID" value="REF28066.1"/>
    <property type="molecule type" value="Genomic_DNA"/>
</dbReference>
<dbReference type="Pfam" id="PF20232">
    <property type="entry name" value="T6SS_FHA_C"/>
    <property type="match status" value="1"/>
</dbReference>
<proteinExistence type="predicted"/>
<feature type="compositionally biased region" description="Polar residues" evidence="1">
    <location>
        <begin position="149"/>
        <end position="172"/>
    </location>
</feature>
<comment type="caution">
    <text evidence="4">The sequence shown here is derived from an EMBL/GenBank/DDBJ whole genome shotgun (WGS) entry which is preliminary data.</text>
</comment>
<evidence type="ECO:0000313" key="4">
    <source>
        <dbReference type="EMBL" id="REF28066.1"/>
    </source>
</evidence>
<evidence type="ECO:0000259" key="3">
    <source>
        <dbReference type="Pfam" id="PF20232"/>
    </source>
</evidence>
<dbReference type="Gene3D" id="2.60.200.20">
    <property type="match status" value="1"/>
</dbReference>
<dbReference type="InterPro" id="IPR008984">
    <property type="entry name" value="SMAD_FHA_dom_sf"/>
</dbReference>
<dbReference type="SUPFAM" id="SSF49879">
    <property type="entry name" value="SMAD/FHA domain"/>
    <property type="match status" value="1"/>
</dbReference>